<dbReference type="SUPFAM" id="SSF55874">
    <property type="entry name" value="ATPase domain of HSP90 chaperone/DNA topoisomerase II/histidine kinase"/>
    <property type="match status" value="1"/>
</dbReference>
<feature type="transmembrane region" description="Helical" evidence="1">
    <location>
        <begin position="38"/>
        <end position="57"/>
    </location>
</feature>
<name>G9WZK2_9FIRM</name>
<feature type="transmembrane region" description="Helical" evidence="1">
    <location>
        <begin position="181"/>
        <end position="202"/>
    </location>
</feature>
<keyword evidence="1" id="KW-0472">Membrane</keyword>
<evidence type="ECO:0000313" key="4">
    <source>
        <dbReference type="Proteomes" id="UP000006437"/>
    </source>
</evidence>
<gene>
    <name evidence="3" type="ORF">HMPREF9629_01603</name>
</gene>
<dbReference type="InterPro" id="IPR036890">
    <property type="entry name" value="HATPase_C_sf"/>
</dbReference>
<comment type="caution">
    <text evidence="3">The sequence shown here is derived from an EMBL/GenBank/DDBJ whole genome shotgun (WGS) entry which is preliminary data.</text>
</comment>
<dbReference type="HOGENOM" id="CLU_020211_13_0_9"/>
<feature type="transmembrane region" description="Helical" evidence="1">
    <location>
        <begin position="6"/>
        <end position="26"/>
    </location>
</feature>
<dbReference type="InterPro" id="IPR032834">
    <property type="entry name" value="NatK-like_C"/>
</dbReference>
<feature type="transmembrane region" description="Helical" evidence="1">
    <location>
        <begin position="123"/>
        <end position="142"/>
    </location>
</feature>
<organism evidence="3 4">
    <name type="scientific">Peptoanaerobacter stomatis</name>
    <dbReference type="NCBI Taxonomy" id="796937"/>
    <lineage>
        <taxon>Bacteria</taxon>
        <taxon>Bacillati</taxon>
        <taxon>Bacillota</taxon>
        <taxon>Clostridia</taxon>
        <taxon>Peptostreptococcales</taxon>
        <taxon>Filifactoraceae</taxon>
        <taxon>Peptoanaerobacter</taxon>
    </lineage>
</organism>
<dbReference type="Pfam" id="PF14501">
    <property type="entry name" value="HATPase_c_5"/>
    <property type="match status" value="1"/>
</dbReference>
<feature type="transmembrane region" description="Helical" evidence="1">
    <location>
        <begin position="154"/>
        <end position="175"/>
    </location>
</feature>
<protein>
    <recommendedName>
        <fullName evidence="2">Sensor histidine kinase NatK-like C-terminal domain-containing protein</fullName>
    </recommendedName>
</protein>
<dbReference type="GO" id="GO:0042802">
    <property type="term" value="F:identical protein binding"/>
    <property type="evidence" value="ECO:0007669"/>
    <property type="project" value="TreeGrafter"/>
</dbReference>
<dbReference type="RefSeq" id="WP_009525832.1">
    <property type="nucleotide sequence ID" value="NZ_JH414557.1"/>
</dbReference>
<dbReference type="PANTHER" id="PTHR40448:SF1">
    <property type="entry name" value="TWO-COMPONENT SENSOR HISTIDINE KINASE"/>
    <property type="match status" value="1"/>
</dbReference>
<feature type="transmembrane region" description="Helical" evidence="1">
    <location>
        <begin position="63"/>
        <end position="82"/>
    </location>
</feature>
<evidence type="ECO:0000256" key="1">
    <source>
        <dbReference type="SAM" id="Phobius"/>
    </source>
</evidence>
<dbReference type="Proteomes" id="UP000006437">
    <property type="component" value="Unassembled WGS sequence"/>
</dbReference>
<feature type="transmembrane region" description="Helical" evidence="1">
    <location>
        <begin position="89"/>
        <end position="111"/>
    </location>
</feature>
<dbReference type="Gene3D" id="3.30.565.10">
    <property type="entry name" value="Histidine kinase-like ATPase, C-terminal domain"/>
    <property type="match status" value="1"/>
</dbReference>
<sequence length="423" mass="49293">MPITKLFMPFLSVFYIYIVHLMVNALSNERVEENDKKYYLRYIVSYIIVVFFSTVIQKPIFNLFASYTAIFIILNNYCYDLVDKAFNALYIDTVLLIAEIVSGTFLGYAHIIPTRDIEIKQVADLIIMQAFSYIVALILAKVKKEKNNKIDDFTKYYLLIVPLLSLILLILFYSFEKIQPVQTSILTILLLLINVITYKVYINTVKIITFKKNKEVVEEQNNFYKNQLRLMKESEETIKSYRHDMKNHMTVINSLIDKDEIEALKKYLNEISNISFDNEKYISSGNEIIDSIVNYKLNLAENEKIRFITDISISTGLHISSYDMTVILGNILDNAIEASKKVDEVERKIILKIKEENGKFIIYIQNKFNGNLKNNYESTKDNEKEHGYGIKNIKKVVEKNNGICKFEIIDKSIFTTLIVFIIQ</sequence>
<dbReference type="PANTHER" id="PTHR40448">
    <property type="entry name" value="TWO-COMPONENT SENSOR HISTIDINE KINASE"/>
    <property type="match status" value="1"/>
</dbReference>
<keyword evidence="1" id="KW-0812">Transmembrane</keyword>
<accession>G9WZK2</accession>
<dbReference type="CDD" id="cd16935">
    <property type="entry name" value="HATPase_AgrC-ComD-like"/>
    <property type="match status" value="1"/>
</dbReference>
<proteinExistence type="predicted"/>
<feature type="domain" description="Sensor histidine kinase NatK-like C-terminal" evidence="2">
    <location>
        <begin position="322"/>
        <end position="415"/>
    </location>
</feature>
<dbReference type="EMBL" id="AFZE01000008">
    <property type="protein sequence ID" value="EHL15889.1"/>
    <property type="molecule type" value="Genomic_DNA"/>
</dbReference>
<reference evidence="3 4" key="1">
    <citation type="submission" date="2011-08" db="EMBL/GenBank/DDBJ databases">
        <title>The Genome Sequence of Eubacteriaceae bacterium ACC19a.</title>
        <authorList>
            <consortium name="The Broad Institute Genome Sequencing Platform"/>
            <person name="Earl A."/>
            <person name="Ward D."/>
            <person name="Feldgarden M."/>
            <person name="Gevers D."/>
            <person name="Sizova M."/>
            <person name="Hazen A."/>
            <person name="Epstein S."/>
            <person name="Young S.K."/>
            <person name="Zeng Q."/>
            <person name="Gargeya S."/>
            <person name="Fitzgerald M."/>
            <person name="Haas B."/>
            <person name="Abouelleil A."/>
            <person name="Alvarado L."/>
            <person name="Arachchi H.M."/>
            <person name="Berlin A."/>
            <person name="Brown A."/>
            <person name="Chapman S.B."/>
            <person name="Chen Z."/>
            <person name="Dunbar C."/>
            <person name="Freedman E."/>
            <person name="Gearin G."/>
            <person name="Gellesch M."/>
            <person name="Goldberg J."/>
            <person name="Griggs A."/>
            <person name="Gujja S."/>
            <person name="Heiman D."/>
            <person name="Howarth C."/>
            <person name="Larson L."/>
            <person name="Lui A."/>
            <person name="MacDonald P.J.P."/>
            <person name="Montmayeur A."/>
            <person name="Murphy C."/>
            <person name="Neiman D."/>
            <person name="Pearson M."/>
            <person name="Priest M."/>
            <person name="Roberts A."/>
            <person name="Saif S."/>
            <person name="Shea T."/>
            <person name="Shenoy N."/>
            <person name="Sisk P."/>
            <person name="Stolte C."/>
            <person name="Sykes S."/>
            <person name="Wortman J."/>
            <person name="Nusbaum C."/>
            <person name="Birren B."/>
        </authorList>
    </citation>
    <scope>NUCLEOTIDE SEQUENCE [LARGE SCALE GENOMIC DNA]</scope>
    <source>
        <strain evidence="3 4">ACC19a</strain>
    </source>
</reference>
<evidence type="ECO:0000259" key="2">
    <source>
        <dbReference type="Pfam" id="PF14501"/>
    </source>
</evidence>
<dbReference type="AlphaFoldDB" id="G9WZK2"/>
<dbReference type="Gene3D" id="1.10.287.130">
    <property type="match status" value="1"/>
</dbReference>
<dbReference type="BioCyc" id="EBAC796937-HMP:GMGH-1608-MONOMER"/>
<evidence type="ECO:0000313" key="3">
    <source>
        <dbReference type="EMBL" id="EHL15889.1"/>
    </source>
</evidence>
<keyword evidence="1" id="KW-1133">Transmembrane helix</keyword>